<feature type="region of interest" description="Disordered" evidence="1">
    <location>
        <begin position="408"/>
        <end position="457"/>
    </location>
</feature>
<dbReference type="Gene3D" id="3.40.970.10">
    <property type="entry name" value="Ribonuclease H1, N-terminal domain"/>
    <property type="match status" value="1"/>
</dbReference>
<evidence type="ECO:0000259" key="2">
    <source>
        <dbReference type="Pfam" id="PF01693"/>
    </source>
</evidence>
<feature type="region of interest" description="Disordered" evidence="1">
    <location>
        <begin position="249"/>
        <end position="292"/>
    </location>
</feature>
<dbReference type="InterPro" id="IPR037056">
    <property type="entry name" value="RNase_H1_N_sf"/>
</dbReference>
<feature type="region of interest" description="Disordered" evidence="1">
    <location>
        <begin position="21"/>
        <end position="117"/>
    </location>
</feature>
<dbReference type="InterPro" id="IPR011320">
    <property type="entry name" value="RNase_H1_N"/>
</dbReference>
<feature type="compositionally biased region" description="Low complexity" evidence="1">
    <location>
        <begin position="641"/>
        <end position="654"/>
    </location>
</feature>
<dbReference type="OrthoDB" id="2555129at2759"/>
<sequence>MNDKPGNGSIGLRGVVRQLSLRRGRNVSQDAPSPKQASRIVSRDKSTTTTTGNAGGLARSFSASSSTTSIERSVPDDDDRIADALAFQPKLRAHPRRGSRSRRVESVWGPPPASQEVGAMNMFGVDLEPQASRKGSSTLEQPVARTKNPFAEVFDPLPPSAAPLGPKGRPKLNARHSSSSGVPGRPSSRERIFGGLFGSVSTASKKKPSIYGEPARRSFDSICTSTAESLDEPIMPKGSVNVRRSSTLRTDRDMGHFKSRSEQRTVSSTTRAKPSLDLTRSPPLPSSPFNGYWAPPKLDDDVEELSSMTLSSPILASNDDLEFAGEAKGDGEGEWALMQNVKDHMRAKRELMGHGPFWAVQRGWKKGVFSSHAEADRQIRDFPGPLMRKFDDFDEATAFVKATQPVIRPETPDEDESTGRRFIGPLSRNSSLRRPNGAQGDNGIPRTFSPPSGLKTLPANASIAKNVKSSNNPFWSDGNHIASPASRGADSLSKPTTSTPLTLAPTRAMTLMPVSDLESSLSFYRQVLGFVQVGDSSVQGQVVVAPSNSSSVCIALRSLRNLKYPPQTLGSNSLSSSVPQTPPSTKFQSPSQRSKQPPPPVPPLPSSFEPRLTSSSSSEDLSSQTSFNSTSTPIECRKRSGTSTSHDSTFFSSDIKTPPTASCVLLECEQDMQALRRGLLSRLADPTLAIKWPRAFVSEATSVS</sequence>
<evidence type="ECO:0000313" key="4">
    <source>
        <dbReference type="Proteomes" id="UP000245768"/>
    </source>
</evidence>
<feature type="region of interest" description="Disordered" evidence="1">
    <location>
        <begin position="567"/>
        <end position="654"/>
    </location>
</feature>
<feature type="compositionally biased region" description="Low complexity" evidence="1">
    <location>
        <begin position="177"/>
        <end position="186"/>
    </location>
</feature>
<keyword evidence="4" id="KW-1185">Reference proteome</keyword>
<feature type="compositionally biased region" description="Low complexity" evidence="1">
    <location>
        <begin position="58"/>
        <end position="72"/>
    </location>
</feature>
<feature type="compositionally biased region" description="Basic and acidic residues" evidence="1">
    <location>
        <begin position="249"/>
        <end position="263"/>
    </location>
</feature>
<feature type="compositionally biased region" description="Low complexity" evidence="1">
    <location>
        <begin position="491"/>
        <end position="500"/>
    </location>
</feature>
<evidence type="ECO:0000256" key="1">
    <source>
        <dbReference type="SAM" id="MobiDB-lite"/>
    </source>
</evidence>
<protein>
    <recommendedName>
        <fullName evidence="2">Ribonuclease H1 N-terminal domain-containing protein</fullName>
    </recommendedName>
</protein>
<dbReference type="AlphaFoldDB" id="A0A316YZD1"/>
<dbReference type="GeneID" id="37042768"/>
<evidence type="ECO:0000313" key="3">
    <source>
        <dbReference type="EMBL" id="PWN94406.1"/>
    </source>
</evidence>
<feature type="compositionally biased region" description="Polar residues" evidence="1">
    <location>
        <begin position="568"/>
        <end position="587"/>
    </location>
</feature>
<dbReference type="InParanoid" id="A0A316YZD1"/>
<feature type="compositionally biased region" description="Pro residues" evidence="1">
    <location>
        <begin position="596"/>
        <end position="605"/>
    </location>
</feature>
<dbReference type="InterPro" id="IPR009027">
    <property type="entry name" value="Ribosomal_bL9/RNase_H1_N"/>
</dbReference>
<feature type="compositionally biased region" description="Low complexity" evidence="1">
    <location>
        <begin position="606"/>
        <end position="627"/>
    </location>
</feature>
<dbReference type="Proteomes" id="UP000245768">
    <property type="component" value="Unassembled WGS sequence"/>
</dbReference>
<dbReference type="RefSeq" id="XP_025381604.1">
    <property type="nucleotide sequence ID" value="XM_025520852.1"/>
</dbReference>
<reference evidence="3 4" key="1">
    <citation type="journal article" date="2018" name="Mol. Biol. Evol.">
        <title>Broad Genomic Sampling Reveals a Smut Pathogenic Ancestry of the Fungal Clade Ustilaginomycotina.</title>
        <authorList>
            <person name="Kijpornyongpan T."/>
            <person name="Mondo S.J."/>
            <person name="Barry K."/>
            <person name="Sandor L."/>
            <person name="Lee J."/>
            <person name="Lipzen A."/>
            <person name="Pangilinan J."/>
            <person name="LaButti K."/>
            <person name="Hainaut M."/>
            <person name="Henrissat B."/>
            <person name="Grigoriev I.V."/>
            <person name="Spatafora J.W."/>
            <person name="Aime M.C."/>
        </authorList>
    </citation>
    <scope>NUCLEOTIDE SEQUENCE [LARGE SCALE GENOMIC DNA]</scope>
    <source>
        <strain evidence="3 4">MCA 4198</strain>
    </source>
</reference>
<feature type="region of interest" description="Disordered" evidence="1">
    <location>
        <begin position="479"/>
        <end position="500"/>
    </location>
</feature>
<feature type="region of interest" description="Disordered" evidence="1">
    <location>
        <begin position="147"/>
        <end position="192"/>
    </location>
</feature>
<dbReference type="EMBL" id="KZ819634">
    <property type="protein sequence ID" value="PWN94406.1"/>
    <property type="molecule type" value="Genomic_DNA"/>
</dbReference>
<gene>
    <name evidence="3" type="ORF">FA10DRAFT_264940</name>
</gene>
<dbReference type="Pfam" id="PF01693">
    <property type="entry name" value="Cauli_VI"/>
    <property type="match status" value="1"/>
</dbReference>
<feature type="compositionally biased region" description="Basic residues" evidence="1">
    <location>
        <begin position="91"/>
        <end position="101"/>
    </location>
</feature>
<dbReference type="SUPFAM" id="SSF55658">
    <property type="entry name" value="L9 N-domain-like"/>
    <property type="match status" value="1"/>
</dbReference>
<name>A0A316YZD1_9BASI</name>
<proteinExistence type="predicted"/>
<feature type="domain" description="Ribonuclease H1 N-terminal" evidence="2">
    <location>
        <begin position="356"/>
        <end position="399"/>
    </location>
</feature>
<accession>A0A316YZD1</accession>
<organism evidence="3 4">
    <name type="scientific">Acaromyces ingoldii</name>
    <dbReference type="NCBI Taxonomy" id="215250"/>
    <lineage>
        <taxon>Eukaryota</taxon>
        <taxon>Fungi</taxon>
        <taxon>Dikarya</taxon>
        <taxon>Basidiomycota</taxon>
        <taxon>Ustilaginomycotina</taxon>
        <taxon>Exobasidiomycetes</taxon>
        <taxon>Exobasidiales</taxon>
        <taxon>Cryptobasidiaceae</taxon>
        <taxon>Acaromyces</taxon>
    </lineage>
</organism>